<gene>
    <name evidence="2" type="ORF">D9613_006248</name>
</gene>
<accession>A0A8H4QUL0</accession>
<keyword evidence="1" id="KW-0812">Transmembrane</keyword>
<proteinExistence type="predicted"/>
<dbReference type="Proteomes" id="UP000521872">
    <property type="component" value="Unassembled WGS sequence"/>
</dbReference>
<reference evidence="2 3" key="1">
    <citation type="submission" date="2019-12" db="EMBL/GenBank/DDBJ databases">
        <authorList>
            <person name="Floudas D."/>
            <person name="Bentzer J."/>
            <person name="Ahren D."/>
            <person name="Johansson T."/>
            <person name="Persson P."/>
            <person name="Tunlid A."/>
        </authorList>
    </citation>
    <scope>NUCLEOTIDE SEQUENCE [LARGE SCALE GENOMIC DNA]</scope>
    <source>
        <strain evidence="2 3">CBS 102.39</strain>
    </source>
</reference>
<sequence>MYISQLGSPTMSSSPFGQAGYYALDVARENDWEWFKSVFTNMWSLILLVVETVLGWLESLGPSVAWTFHAFSKVITFVETHPHPFHIIGWSIFFGPIIVLLPCLVLLELGVLLGMYASYLGHGLIPGSVEATFPTLLSKTYEPRESLFANIDLCTAAVNKWTSTYPALLVFRVLAGVMSACLFVGLVRGWW</sequence>
<feature type="transmembrane region" description="Helical" evidence="1">
    <location>
        <begin position="38"/>
        <end position="57"/>
    </location>
</feature>
<keyword evidence="1" id="KW-1133">Transmembrane helix</keyword>
<comment type="caution">
    <text evidence="2">The sequence shown here is derived from an EMBL/GenBank/DDBJ whole genome shotgun (WGS) entry which is preliminary data.</text>
</comment>
<keyword evidence="1" id="KW-0472">Membrane</keyword>
<dbReference type="EMBL" id="JAACJL010000030">
    <property type="protein sequence ID" value="KAF4617657.1"/>
    <property type="molecule type" value="Genomic_DNA"/>
</dbReference>
<dbReference type="AlphaFoldDB" id="A0A8H4QUL0"/>
<evidence type="ECO:0000313" key="3">
    <source>
        <dbReference type="Proteomes" id="UP000521872"/>
    </source>
</evidence>
<keyword evidence="3" id="KW-1185">Reference proteome</keyword>
<organism evidence="2 3">
    <name type="scientific">Agrocybe pediades</name>
    <dbReference type="NCBI Taxonomy" id="84607"/>
    <lineage>
        <taxon>Eukaryota</taxon>
        <taxon>Fungi</taxon>
        <taxon>Dikarya</taxon>
        <taxon>Basidiomycota</taxon>
        <taxon>Agaricomycotina</taxon>
        <taxon>Agaricomycetes</taxon>
        <taxon>Agaricomycetidae</taxon>
        <taxon>Agaricales</taxon>
        <taxon>Agaricineae</taxon>
        <taxon>Strophariaceae</taxon>
        <taxon>Agrocybe</taxon>
    </lineage>
</organism>
<name>A0A8H4QUL0_9AGAR</name>
<protein>
    <submittedName>
        <fullName evidence="2">Uncharacterized protein</fullName>
    </submittedName>
</protein>
<feature type="transmembrane region" description="Helical" evidence="1">
    <location>
        <begin position="87"/>
        <end position="107"/>
    </location>
</feature>
<evidence type="ECO:0000313" key="2">
    <source>
        <dbReference type="EMBL" id="KAF4617657.1"/>
    </source>
</evidence>
<evidence type="ECO:0000256" key="1">
    <source>
        <dbReference type="SAM" id="Phobius"/>
    </source>
</evidence>
<feature type="transmembrane region" description="Helical" evidence="1">
    <location>
        <begin position="169"/>
        <end position="190"/>
    </location>
</feature>